<dbReference type="PANTHER" id="PTHR11662">
    <property type="entry name" value="SOLUTE CARRIER FAMILY 17"/>
    <property type="match status" value="1"/>
</dbReference>
<name>A0AAE0ZMU8_9GAST</name>
<dbReference type="FunFam" id="1.20.1250.20:FF:000532">
    <property type="entry name" value="SLC (SoLute Carrier) homolog"/>
    <property type="match status" value="1"/>
</dbReference>
<dbReference type="InterPro" id="IPR011701">
    <property type="entry name" value="MFS"/>
</dbReference>
<feature type="compositionally biased region" description="Polar residues" evidence="5">
    <location>
        <begin position="26"/>
        <end position="39"/>
    </location>
</feature>
<feature type="transmembrane region" description="Helical" evidence="6">
    <location>
        <begin position="533"/>
        <end position="554"/>
    </location>
</feature>
<organism evidence="8 9">
    <name type="scientific">Elysia crispata</name>
    <name type="common">lettuce slug</name>
    <dbReference type="NCBI Taxonomy" id="231223"/>
    <lineage>
        <taxon>Eukaryota</taxon>
        <taxon>Metazoa</taxon>
        <taxon>Spiralia</taxon>
        <taxon>Lophotrochozoa</taxon>
        <taxon>Mollusca</taxon>
        <taxon>Gastropoda</taxon>
        <taxon>Heterobranchia</taxon>
        <taxon>Euthyneura</taxon>
        <taxon>Panpulmonata</taxon>
        <taxon>Sacoglossa</taxon>
        <taxon>Placobranchoidea</taxon>
        <taxon>Plakobranchidae</taxon>
        <taxon>Elysia</taxon>
    </lineage>
</organism>
<dbReference type="PROSITE" id="PS50850">
    <property type="entry name" value="MFS"/>
    <property type="match status" value="1"/>
</dbReference>
<dbReference type="InterPro" id="IPR050382">
    <property type="entry name" value="MFS_Na/Anion_cotransporter"/>
</dbReference>
<comment type="caution">
    <text evidence="8">The sequence shown here is derived from an EMBL/GenBank/DDBJ whole genome shotgun (WGS) entry which is preliminary data.</text>
</comment>
<dbReference type="EMBL" id="JAWDGP010003660">
    <property type="protein sequence ID" value="KAK3772098.1"/>
    <property type="molecule type" value="Genomic_DNA"/>
</dbReference>
<evidence type="ECO:0000256" key="2">
    <source>
        <dbReference type="ARBA" id="ARBA00022692"/>
    </source>
</evidence>
<gene>
    <name evidence="8" type="ORF">RRG08_061183</name>
</gene>
<evidence type="ECO:0000256" key="6">
    <source>
        <dbReference type="SAM" id="Phobius"/>
    </source>
</evidence>
<comment type="subcellular location">
    <subcellularLocation>
        <location evidence="1">Membrane</location>
        <topology evidence="1">Multi-pass membrane protein</topology>
    </subcellularLocation>
</comment>
<keyword evidence="3 6" id="KW-1133">Transmembrane helix</keyword>
<evidence type="ECO:0000256" key="1">
    <source>
        <dbReference type="ARBA" id="ARBA00004141"/>
    </source>
</evidence>
<feature type="region of interest" description="Disordered" evidence="5">
    <location>
        <begin position="1"/>
        <end position="51"/>
    </location>
</feature>
<protein>
    <recommendedName>
        <fullName evidence="7">Major facilitator superfamily (MFS) profile domain-containing protein</fullName>
    </recommendedName>
</protein>
<feature type="compositionally biased region" description="Basic and acidic residues" evidence="5">
    <location>
        <begin position="40"/>
        <end position="49"/>
    </location>
</feature>
<dbReference type="Gene3D" id="1.20.1250.20">
    <property type="entry name" value="MFS general substrate transporter like domains"/>
    <property type="match status" value="2"/>
</dbReference>
<feature type="transmembrane region" description="Helical" evidence="6">
    <location>
        <begin position="499"/>
        <end position="521"/>
    </location>
</feature>
<feature type="transmembrane region" description="Helical" evidence="6">
    <location>
        <begin position="467"/>
        <end position="487"/>
    </location>
</feature>
<proteinExistence type="predicted"/>
<reference evidence="8" key="1">
    <citation type="journal article" date="2023" name="G3 (Bethesda)">
        <title>A reference genome for the long-term kleptoplast-retaining sea slug Elysia crispata morphotype clarki.</title>
        <authorList>
            <person name="Eastman K.E."/>
            <person name="Pendleton A.L."/>
            <person name="Shaikh M.A."/>
            <person name="Suttiyut T."/>
            <person name="Ogas R."/>
            <person name="Tomko P."/>
            <person name="Gavelis G."/>
            <person name="Widhalm J.R."/>
            <person name="Wisecaver J.H."/>
        </authorList>
    </citation>
    <scope>NUCLEOTIDE SEQUENCE</scope>
    <source>
        <strain evidence="8">ECLA1</strain>
    </source>
</reference>
<feature type="transmembrane region" description="Helical" evidence="6">
    <location>
        <begin position="304"/>
        <end position="324"/>
    </location>
</feature>
<keyword evidence="2 6" id="KW-0812">Transmembrane</keyword>
<feature type="transmembrane region" description="Helical" evidence="6">
    <location>
        <begin position="58"/>
        <end position="76"/>
    </location>
</feature>
<evidence type="ECO:0000256" key="4">
    <source>
        <dbReference type="ARBA" id="ARBA00023136"/>
    </source>
</evidence>
<dbReference type="SUPFAM" id="SSF103473">
    <property type="entry name" value="MFS general substrate transporter"/>
    <property type="match status" value="1"/>
</dbReference>
<feature type="transmembrane region" description="Helical" evidence="6">
    <location>
        <begin position="210"/>
        <end position="231"/>
    </location>
</feature>
<evidence type="ECO:0000313" key="9">
    <source>
        <dbReference type="Proteomes" id="UP001283361"/>
    </source>
</evidence>
<dbReference type="InterPro" id="IPR036259">
    <property type="entry name" value="MFS_trans_sf"/>
</dbReference>
<keyword evidence="4 6" id="KW-0472">Membrane</keyword>
<dbReference type="PANTHER" id="PTHR11662:SF399">
    <property type="entry name" value="FI19708P1-RELATED"/>
    <property type="match status" value="1"/>
</dbReference>
<dbReference type="InterPro" id="IPR020846">
    <property type="entry name" value="MFS_dom"/>
</dbReference>
<keyword evidence="9" id="KW-1185">Reference proteome</keyword>
<dbReference type="GO" id="GO:0022857">
    <property type="term" value="F:transmembrane transporter activity"/>
    <property type="evidence" value="ECO:0007669"/>
    <property type="project" value="InterPro"/>
</dbReference>
<feature type="transmembrane region" description="Helical" evidence="6">
    <location>
        <begin position="237"/>
        <end position="258"/>
    </location>
</feature>
<dbReference type="Pfam" id="PF07690">
    <property type="entry name" value="MFS_1"/>
    <property type="match status" value="1"/>
</dbReference>
<evidence type="ECO:0000256" key="3">
    <source>
        <dbReference type="ARBA" id="ARBA00022989"/>
    </source>
</evidence>
<evidence type="ECO:0000259" key="7">
    <source>
        <dbReference type="PROSITE" id="PS50850"/>
    </source>
</evidence>
<feature type="transmembrane region" description="Helical" evidence="6">
    <location>
        <begin position="366"/>
        <end position="388"/>
    </location>
</feature>
<feature type="transmembrane region" description="Helical" evidence="6">
    <location>
        <begin position="441"/>
        <end position="461"/>
    </location>
</feature>
<accession>A0AAE0ZMU8</accession>
<evidence type="ECO:0000256" key="5">
    <source>
        <dbReference type="SAM" id="MobiDB-lite"/>
    </source>
</evidence>
<feature type="transmembrane region" description="Helical" evidence="6">
    <location>
        <begin position="279"/>
        <end position="298"/>
    </location>
</feature>
<evidence type="ECO:0000313" key="8">
    <source>
        <dbReference type="EMBL" id="KAK3772098.1"/>
    </source>
</evidence>
<dbReference type="AlphaFoldDB" id="A0AAE0ZMU8"/>
<feature type="domain" description="Major facilitator superfamily (MFS) profile" evidence="7">
    <location>
        <begin position="124"/>
        <end position="559"/>
    </location>
</feature>
<dbReference type="GO" id="GO:0006820">
    <property type="term" value="P:monoatomic anion transport"/>
    <property type="evidence" value="ECO:0007669"/>
    <property type="project" value="TreeGrafter"/>
</dbReference>
<dbReference type="GO" id="GO:0016020">
    <property type="term" value="C:membrane"/>
    <property type="evidence" value="ECO:0007669"/>
    <property type="project" value="UniProtKB-SubCell"/>
</dbReference>
<dbReference type="Proteomes" id="UP001283361">
    <property type="component" value="Unassembled WGS sequence"/>
</dbReference>
<sequence>MDEDRRDHPPVTSCSSTNHDPLLVDQVQSRRMSRSSYTSHDQRLNRDMENIGPPKWRSQRVILGYFLFAGMANLFFQRVNFSVNIVCMVNHTAIENHGHHRPHFMNSTHDSSPDRTSLDSFRPLLASHVVNSSSKGQSISQAAQWEEEEIEFVDDVCITEAFIMKEKQEDGPFVWSKQEQGLLLGSIYWTYTAAVVPANHLLRKVRRKTILIVSMGTLTASTLALHGAALWSLWAVFALKLVQGVCTAVAIIAMYGMWTVWGPPNEMGQLLGFNLSGQMFSNVVVFPISALLCKYGFLGGWPSVFYVFGIISAVWLLLFCIFVAEAPWESRYITEEEKDYIVSSKDHSVSAVQVKIPWKAILTSRVMWAMCFAQVSFAWNYFMFLATLPQYMFEVLKFNIESNGVFSMLPYIVMFLSTYTSGPLSDCAIKRGWVRVVWARRISVMMANLLPAACLVALSFLDCSHKALAIVLLVIGVGSAGYGLNAFQLVPFDVAPRFAPAMLTFSTSMACLTGLITPYVVALIAKDQTREQWQIVFFLTSGILVIGALGFCLLTSGELQRWAMVDPENTQRHDNERNIEVHIEVPTEEETRETHDIEDDLGNRQQLIAS</sequence>